<dbReference type="InterPro" id="IPR011333">
    <property type="entry name" value="SKP1/BTB/POZ_sf"/>
</dbReference>
<dbReference type="Proteomes" id="UP000499080">
    <property type="component" value="Unassembled WGS sequence"/>
</dbReference>
<name>A0A4Y2L476_ARAVE</name>
<accession>A0A4Y2L476</accession>
<organism evidence="1 2">
    <name type="scientific">Araneus ventricosus</name>
    <name type="common">Orbweaver spider</name>
    <name type="synonym">Epeira ventricosa</name>
    <dbReference type="NCBI Taxonomy" id="182803"/>
    <lineage>
        <taxon>Eukaryota</taxon>
        <taxon>Metazoa</taxon>
        <taxon>Ecdysozoa</taxon>
        <taxon>Arthropoda</taxon>
        <taxon>Chelicerata</taxon>
        <taxon>Arachnida</taxon>
        <taxon>Araneae</taxon>
        <taxon>Araneomorphae</taxon>
        <taxon>Entelegynae</taxon>
        <taxon>Araneoidea</taxon>
        <taxon>Araneidae</taxon>
        <taxon>Araneus</taxon>
    </lineage>
</organism>
<protein>
    <recommendedName>
        <fullName evidence="3">BTB domain-containing protein</fullName>
    </recommendedName>
</protein>
<dbReference type="SUPFAM" id="SSF54695">
    <property type="entry name" value="POZ domain"/>
    <property type="match status" value="1"/>
</dbReference>
<gene>
    <name evidence="1" type="ORF">AVEN_88036_1</name>
</gene>
<dbReference type="OrthoDB" id="6420138at2759"/>
<dbReference type="Gene3D" id="3.30.710.10">
    <property type="entry name" value="Potassium Channel Kv1.1, Chain A"/>
    <property type="match status" value="1"/>
</dbReference>
<sequence>MTRTTPEPAPLSKLLRHTSGKIFGSYGFSVHQTHLSIVAKVLLWVYGVNSPTRRIMENEGVNQAFECNGNSASHFHSMEKLELADWETFRSTFNFSLEIRINFPKDAKKVSRFKIMKLRHSNQRFKFRFLVSVFPYGVNKETEGWLVVLPDVRIPKHEPRPRDYGILSCTVSVIDTEGNSRLPRSFVEIPSEKDDSFPKYFERSLFLSRKDEFLSGSILTLRCDIHFYLNTVFREGLIHRILKDFLRPIPQEFCYKNEAQTGDPDDISKRDLSDAFTVFDFTHQVLTLPPFHESRRRFGVFGNPVSLSSFCSDSKEDSTDILEQVWIFDTETVRFLVSLDERQDGVGVRLLKASPVIRRMVNAPMKERREKRIHFPNITSRTFIIVLFFLEKGMLPTSENRDFLDVYKFSHFHEMEVLQRKCAEAMVKSLVFPTEELKKTADNYSDEYLSKLLESRRLDYENLEQPRLKMDDRPDSDCYI</sequence>
<dbReference type="AlphaFoldDB" id="A0A4Y2L476"/>
<keyword evidence="2" id="KW-1185">Reference proteome</keyword>
<dbReference type="EMBL" id="BGPR01005344">
    <property type="protein sequence ID" value="GBN09322.1"/>
    <property type="molecule type" value="Genomic_DNA"/>
</dbReference>
<reference evidence="1 2" key="1">
    <citation type="journal article" date="2019" name="Sci. Rep.">
        <title>Orb-weaving spider Araneus ventricosus genome elucidates the spidroin gene catalogue.</title>
        <authorList>
            <person name="Kono N."/>
            <person name="Nakamura H."/>
            <person name="Ohtoshi R."/>
            <person name="Moran D.A.P."/>
            <person name="Shinohara A."/>
            <person name="Yoshida Y."/>
            <person name="Fujiwara M."/>
            <person name="Mori M."/>
            <person name="Tomita M."/>
            <person name="Arakawa K."/>
        </authorList>
    </citation>
    <scope>NUCLEOTIDE SEQUENCE [LARGE SCALE GENOMIC DNA]</scope>
</reference>
<evidence type="ECO:0000313" key="1">
    <source>
        <dbReference type="EMBL" id="GBN09322.1"/>
    </source>
</evidence>
<evidence type="ECO:0008006" key="3">
    <source>
        <dbReference type="Google" id="ProtNLM"/>
    </source>
</evidence>
<proteinExistence type="predicted"/>
<comment type="caution">
    <text evidence="1">The sequence shown here is derived from an EMBL/GenBank/DDBJ whole genome shotgun (WGS) entry which is preliminary data.</text>
</comment>
<evidence type="ECO:0000313" key="2">
    <source>
        <dbReference type="Proteomes" id="UP000499080"/>
    </source>
</evidence>